<dbReference type="InterPro" id="IPR027417">
    <property type="entry name" value="P-loop_NTPase"/>
</dbReference>
<reference evidence="2 3" key="1">
    <citation type="submission" date="2018-04" db="EMBL/GenBank/DDBJ databases">
        <title>Genomic Encyclopedia of Archaeal and Bacterial Type Strains, Phase II (KMG-II): from individual species to whole genera.</title>
        <authorList>
            <person name="Goeker M."/>
        </authorList>
    </citation>
    <scope>NUCLEOTIDE SEQUENCE [LARGE SCALE GENOMIC DNA]</scope>
    <source>
        <strain evidence="2 3">DSM 29955</strain>
    </source>
</reference>
<dbReference type="Pfam" id="PF00270">
    <property type="entry name" value="DEAD"/>
    <property type="match status" value="1"/>
</dbReference>
<dbReference type="InterPro" id="IPR011545">
    <property type="entry name" value="DEAD/DEAH_box_helicase_dom"/>
</dbReference>
<organism evidence="2 3">
    <name type="scientific">Yoonia sediminilitoris</name>
    <dbReference type="NCBI Taxonomy" id="1286148"/>
    <lineage>
        <taxon>Bacteria</taxon>
        <taxon>Pseudomonadati</taxon>
        <taxon>Pseudomonadota</taxon>
        <taxon>Alphaproteobacteria</taxon>
        <taxon>Rhodobacterales</taxon>
        <taxon>Paracoccaceae</taxon>
        <taxon>Yoonia</taxon>
    </lineage>
</organism>
<protein>
    <recommendedName>
        <fullName evidence="1">Helicase ATP-binding domain-containing protein</fullName>
    </recommendedName>
</protein>
<gene>
    <name evidence="2" type="ORF">C8N45_101866</name>
</gene>
<dbReference type="SUPFAM" id="SSF52540">
    <property type="entry name" value="P-loop containing nucleoside triphosphate hydrolases"/>
    <property type="match status" value="1"/>
</dbReference>
<dbReference type="InterPro" id="IPR014001">
    <property type="entry name" value="Helicase_ATP-bd"/>
</dbReference>
<comment type="caution">
    <text evidence="2">The sequence shown here is derived from an EMBL/GenBank/DDBJ whole genome shotgun (WGS) entry which is preliminary data.</text>
</comment>
<keyword evidence="3" id="KW-1185">Reference proteome</keyword>
<dbReference type="Gene3D" id="3.40.50.300">
    <property type="entry name" value="P-loop containing nucleotide triphosphate hydrolases"/>
    <property type="match status" value="1"/>
</dbReference>
<dbReference type="Proteomes" id="UP000244523">
    <property type="component" value="Unassembled WGS sequence"/>
</dbReference>
<accession>A0A2T6KRT7</accession>
<evidence type="ECO:0000259" key="1">
    <source>
        <dbReference type="PROSITE" id="PS51192"/>
    </source>
</evidence>
<evidence type="ECO:0000313" key="2">
    <source>
        <dbReference type="EMBL" id="PUB19271.1"/>
    </source>
</evidence>
<proteinExistence type="predicted"/>
<dbReference type="PROSITE" id="PS51192">
    <property type="entry name" value="HELICASE_ATP_BIND_1"/>
    <property type="match status" value="1"/>
</dbReference>
<feature type="domain" description="Helicase ATP-binding" evidence="1">
    <location>
        <begin position="1"/>
        <end position="142"/>
    </location>
</feature>
<dbReference type="GO" id="GO:0003676">
    <property type="term" value="F:nucleic acid binding"/>
    <property type="evidence" value="ECO:0007669"/>
    <property type="project" value="InterPro"/>
</dbReference>
<sequence>MPTGSGKTTGAVWGIVDFAEQYPDKRLCFLTPYKEAVETVYANLAKHLGDDIVGYYHSDAFADKSAELSKRIIVLTHSFIEYNQGRLDDRDLFVVDEAIYATGEASLKLQHFDEARSWATSNNIYPEAFVELSDFANELDVQLRESGKKYVAPLLDREFPWAATINKINLQEHSQTITSMDVLVAVQRFCEALLQGLVFLSKGSSDKTRYDPVFSAAVLGIPRIEKTVILSATGGMVYDIAGPFKQDLGSREYWTPPSYERLRLVQLAGPDIAGSYNTWSSASKKDQVTAYVDWLLTTISEPTIYMTMPKKILEGCLRGYLDQQKTGVIEYPIKTTKHGKQLHISHHARSVGSNAFKDCEAVVYLWDNHLPQSVHVQKFHTLADKEITEEALEDANSGTLVGDYSRIRKAQFIDNMMQQVGRGQVRSIDEYAVAAPMTAYVLTEPNLFESLAAQYRGCTTDQLQYEEIVVNEPTGRIARILSYIRNSTTKADIPVKEIEQALGFDLRRYRSQLEGDWDLAMLGYQFQAGEKGRGKAGYFKWLGEQ</sequence>
<evidence type="ECO:0000313" key="3">
    <source>
        <dbReference type="Proteomes" id="UP000244523"/>
    </source>
</evidence>
<dbReference type="EMBL" id="QBUD01000001">
    <property type="protein sequence ID" value="PUB19271.1"/>
    <property type="molecule type" value="Genomic_DNA"/>
</dbReference>
<name>A0A2T6KRT7_9RHOB</name>
<dbReference type="AlphaFoldDB" id="A0A2T6KRT7"/>
<dbReference type="GO" id="GO:0005524">
    <property type="term" value="F:ATP binding"/>
    <property type="evidence" value="ECO:0007669"/>
    <property type="project" value="InterPro"/>
</dbReference>